<dbReference type="AlphaFoldDB" id="A0A4V1M349"/>
<evidence type="ECO:0000256" key="8">
    <source>
        <dbReference type="ARBA" id="ARBA00048679"/>
    </source>
</evidence>
<dbReference type="InterPro" id="IPR008271">
    <property type="entry name" value="Ser/Thr_kinase_AS"/>
</dbReference>
<name>A0A4V1M349_TREME</name>
<accession>A0A4V1M349</accession>
<feature type="region of interest" description="Disordered" evidence="11">
    <location>
        <begin position="89"/>
        <end position="226"/>
    </location>
</feature>
<dbReference type="InParanoid" id="A0A4V1M349"/>
<dbReference type="Pfam" id="PF00069">
    <property type="entry name" value="Pkinase"/>
    <property type="match status" value="1"/>
</dbReference>
<feature type="compositionally biased region" description="Low complexity" evidence="11">
    <location>
        <begin position="192"/>
        <end position="204"/>
    </location>
</feature>
<comment type="catalytic activity">
    <reaction evidence="7">
        <text>L-threonyl-[protein] + ATP = O-phospho-L-threonyl-[protein] + ADP + H(+)</text>
        <dbReference type="Rhea" id="RHEA:46608"/>
        <dbReference type="Rhea" id="RHEA-COMP:11060"/>
        <dbReference type="Rhea" id="RHEA-COMP:11605"/>
        <dbReference type="ChEBI" id="CHEBI:15378"/>
        <dbReference type="ChEBI" id="CHEBI:30013"/>
        <dbReference type="ChEBI" id="CHEBI:30616"/>
        <dbReference type="ChEBI" id="CHEBI:61977"/>
        <dbReference type="ChEBI" id="CHEBI:456216"/>
        <dbReference type="EC" id="2.7.11.1"/>
    </reaction>
</comment>
<evidence type="ECO:0000256" key="10">
    <source>
        <dbReference type="PROSITE-ProRule" id="PRU10141"/>
    </source>
</evidence>
<evidence type="ECO:0000256" key="3">
    <source>
        <dbReference type="ARBA" id="ARBA00022679"/>
    </source>
</evidence>
<dbReference type="STRING" id="5217.A0A4V1M349"/>
<keyword evidence="2" id="KW-0723">Serine/threonine-protein kinase</keyword>
<dbReference type="FunFam" id="1.10.510.10:FF:000183">
    <property type="entry name" value="Serine/threonine-protein kinase hal4"/>
    <property type="match status" value="1"/>
</dbReference>
<feature type="domain" description="Protein kinase" evidence="12">
    <location>
        <begin position="458"/>
        <end position="727"/>
    </location>
</feature>
<dbReference type="PANTHER" id="PTHR24346:SF51">
    <property type="entry name" value="PAS DOMAIN-CONTAINING SERINE_THREONINE-PROTEIN KINASE"/>
    <property type="match status" value="1"/>
</dbReference>
<protein>
    <recommendedName>
        <fullName evidence="1">non-specific serine/threonine protein kinase</fullName>
        <ecNumber evidence="1">2.7.11.1</ecNumber>
    </recommendedName>
    <alternativeName>
        <fullName evidence="9">Halotolerance protein 4</fullName>
    </alternativeName>
</protein>
<comment type="catalytic activity">
    <reaction evidence="8">
        <text>L-seryl-[protein] + ATP = O-phospho-L-seryl-[protein] + ADP + H(+)</text>
        <dbReference type="Rhea" id="RHEA:17989"/>
        <dbReference type="Rhea" id="RHEA-COMP:9863"/>
        <dbReference type="Rhea" id="RHEA-COMP:11604"/>
        <dbReference type="ChEBI" id="CHEBI:15378"/>
        <dbReference type="ChEBI" id="CHEBI:29999"/>
        <dbReference type="ChEBI" id="CHEBI:30616"/>
        <dbReference type="ChEBI" id="CHEBI:83421"/>
        <dbReference type="ChEBI" id="CHEBI:456216"/>
        <dbReference type="EC" id="2.7.11.1"/>
    </reaction>
</comment>
<dbReference type="Proteomes" id="UP000289152">
    <property type="component" value="Unassembled WGS sequence"/>
</dbReference>
<dbReference type="PROSITE" id="PS00108">
    <property type="entry name" value="PROTEIN_KINASE_ST"/>
    <property type="match status" value="1"/>
</dbReference>
<dbReference type="Gene3D" id="1.10.510.10">
    <property type="entry name" value="Transferase(Phosphotransferase) domain 1"/>
    <property type="match status" value="1"/>
</dbReference>
<dbReference type="GO" id="GO:0004674">
    <property type="term" value="F:protein serine/threonine kinase activity"/>
    <property type="evidence" value="ECO:0007669"/>
    <property type="project" value="UniProtKB-KW"/>
</dbReference>
<dbReference type="GO" id="GO:0005634">
    <property type="term" value="C:nucleus"/>
    <property type="evidence" value="ECO:0007669"/>
    <property type="project" value="TreeGrafter"/>
</dbReference>
<dbReference type="PROSITE" id="PS00107">
    <property type="entry name" value="PROTEIN_KINASE_ATP"/>
    <property type="match status" value="1"/>
</dbReference>
<dbReference type="GO" id="GO:0035556">
    <property type="term" value="P:intracellular signal transduction"/>
    <property type="evidence" value="ECO:0007669"/>
    <property type="project" value="TreeGrafter"/>
</dbReference>
<dbReference type="VEuPathDB" id="FungiDB:TREMEDRAFT_40705"/>
<sequence>MSPPTATGGVEAPPEDDDVLPENRNNTPHTSSWTQDVPFPNKHLPHHLDPELHPGHSVHHHSPLALATKPGSTSPLVPIVDPKTNILSLDEHDDHTSSQALTHLVPPPSSGHASAPHRTPTHFAGAKSVSDQAFPFPNVRPIGSASAQANGGLNIPPAQTSSGAMSRNPSSASTDFRNLAAHPRESRDPEVASTTSTATAASTANGTRPARAPSASKPNMLGSIGEKKSGFFSKMFRHDSNKENKAAKEHRLQLDLPKAAGFASNGQLSPNGTGSASPRALSPNRIGQDSSSSPPLTPSTPPAGYSDSDASRPNSRAPSRAASFNKPIVEHGDIHAQPPVDSSAALSGQGHVASTAAPPLQRRSSTKSTRSAGGKDPVPKVVAMIGGQPVVVAKKEEVVAASGNKFTLKDLIGIGDGPNKLTRRPSGSAKSDRASTKGSEGGYGDSTSTASLLKKYGICDKAAIGKGATAIVRLAHKWDRREEKLYAVKEFRKRRKNETEKDYVKKLTSEFCISSTLHHINVVETVDLVQDESQHWCEVMEYCPGGDLYAAIKKGGMSSGEVECTFKQILQGVQYLHSMGVAHRDIKPENLLLDGRGHVKITDFGVSDVFRMCWEKKTHMSKGLCGSEPYIAPELFDHKEYDARLVDVWASAIVFYCMQFQELPWRVAKPADSSFAAYTGAYSSKDGSPPPLNNLVPRECRNVIRHMLDPDPKTRWGVDEALKDKWLMGVTVCEEGKESGHKHTSAGMDVVRVQA</sequence>
<feature type="binding site" evidence="10">
    <location>
        <position position="489"/>
    </location>
    <ligand>
        <name>ATP</name>
        <dbReference type="ChEBI" id="CHEBI:30616"/>
    </ligand>
</feature>
<dbReference type="CDD" id="cd13994">
    <property type="entry name" value="STKc_HAL4_like"/>
    <property type="match status" value="1"/>
</dbReference>
<keyword evidence="5 13" id="KW-0418">Kinase</keyword>
<gene>
    <name evidence="13" type="ORF">M231_07110</name>
</gene>
<dbReference type="GO" id="GO:0030003">
    <property type="term" value="P:intracellular monoatomic cation homeostasis"/>
    <property type="evidence" value="ECO:0007669"/>
    <property type="project" value="UniProtKB-ARBA"/>
</dbReference>
<dbReference type="PROSITE" id="PS50011">
    <property type="entry name" value="PROTEIN_KINASE_DOM"/>
    <property type="match status" value="1"/>
</dbReference>
<dbReference type="EMBL" id="SDIL01000128">
    <property type="protein sequence ID" value="RXK35630.1"/>
    <property type="molecule type" value="Genomic_DNA"/>
</dbReference>
<evidence type="ECO:0000256" key="5">
    <source>
        <dbReference type="ARBA" id="ARBA00022777"/>
    </source>
</evidence>
<keyword evidence="3" id="KW-0808">Transferase</keyword>
<reference evidence="13 14" key="1">
    <citation type="submission" date="2016-06" db="EMBL/GenBank/DDBJ databases">
        <title>Evolution of pathogenesis and genome organization in the Tremellales.</title>
        <authorList>
            <person name="Cuomo C."/>
            <person name="Litvintseva A."/>
            <person name="Heitman J."/>
            <person name="Chen Y."/>
            <person name="Sun S."/>
            <person name="Springer D."/>
            <person name="Dromer F."/>
            <person name="Young S."/>
            <person name="Zeng Q."/>
            <person name="Chapman S."/>
            <person name="Gujja S."/>
            <person name="Saif S."/>
            <person name="Birren B."/>
        </authorList>
    </citation>
    <scope>NUCLEOTIDE SEQUENCE [LARGE SCALE GENOMIC DNA]</scope>
    <source>
        <strain evidence="13 14">ATCC 28783</strain>
    </source>
</reference>
<dbReference type="FunCoup" id="A0A4V1M349">
    <property type="interactions" value="64"/>
</dbReference>
<evidence type="ECO:0000256" key="4">
    <source>
        <dbReference type="ARBA" id="ARBA00022741"/>
    </source>
</evidence>
<dbReference type="SUPFAM" id="SSF56112">
    <property type="entry name" value="Protein kinase-like (PK-like)"/>
    <property type="match status" value="1"/>
</dbReference>
<dbReference type="GO" id="GO:0045719">
    <property type="term" value="P:negative regulation of glycogen biosynthetic process"/>
    <property type="evidence" value="ECO:0007669"/>
    <property type="project" value="TreeGrafter"/>
</dbReference>
<feature type="region of interest" description="Disordered" evidence="11">
    <location>
        <begin position="258"/>
        <end position="380"/>
    </location>
</feature>
<feature type="compositionally biased region" description="Polar residues" evidence="11">
    <location>
        <begin position="362"/>
        <end position="371"/>
    </location>
</feature>
<keyword evidence="4 10" id="KW-0547">Nucleotide-binding</keyword>
<keyword evidence="6 10" id="KW-0067">ATP-binding</keyword>
<dbReference type="GO" id="GO:0005829">
    <property type="term" value="C:cytosol"/>
    <property type="evidence" value="ECO:0007669"/>
    <property type="project" value="TreeGrafter"/>
</dbReference>
<dbReference type="OrthoDB" id="6513151at2759"/>
<dbReference type="GO" id="GO:0005524">
    <property type="term" value="F:ATP binding"/>
    <property type="evidence" value="ECO:0007669"/>
    <property type="project" value="UniProtKB-UniRule"/>
</dbReference>
<dbReference type="InterPro" id="IPR011009">
    <property type="entry name" value="Kinase-like_dom_sf"/>
</dbReference>
<evidence type="ECO:0000313" key="14">
    <source>
        <dbReference type="Proteomes" id="UP000289152"/>
    </source>
</evidence>
<dbReference type="InterPro" id="IPR017441">
    <property type="entry name" value="Protein_kinase_ATP_BS"/>
</dbReference>
<feature type="region of interest" description="Disordered" evidence="11">
    <location>
        <begin position="1"/>
        <end position="75"/>
    </location>
</feature>
<evidence type="ECO:0000256" key="6">
    <source>
        <dbReference type="ARBA" id="ARBA00022840"/>
    </source>
</evidence>
<dbReference type="EC" id="2.7.11.1" evidence="1"/>
<comment type="caution">
    <text evidence="13">The sequence shown here is derived from an EMBL/GenBank/DDBJ whole genome shotgun (WGS) entry which is preliminary data.</text>
</comment>
<feature type="compositionally biased region" description="Polar residues" evidence="11">
    <location>
        <begin position="23"/>
        <end position="35"/>
    </location>
</feature>
<evidence type="ECO:0000313" key="13">
    <source>
        <dbReference type="EMBL" id="RXK35630.1"/>
    </source>
</evidence>
<organism evidence="13 14">
    <name type="scientific">Tremella mesenterica</name>
    <name type="common">Jelly fungus</name>
    <dbReference type="NCBI Taxonomy" id="5217"/>
    <lineage>
        <taxon>Eukaryota</taxon>
        <taxon>Fungi</taxon>
        <taxon>Dikarya</taxon>
        <taxon>Basidiomycota</taxon>
        <taxon>Agaricomycotina</taxon>
        <taxon>Tremellomycetes</taxon>
        <taxon>Tremellales</taxon>
        <taxon>Tremellaceae</taxon>
        <taxon>Tremella</taxon>
    </lineage>
</organism>
<feature type="compositionally biased region" description="Polar residues" evidence="11">
    <location>
        <begin position="264"/>
        <end position="276"/>
    </location>
</feature>
<evidence type="ECO:0000256" key="11">
    <source>
        <dbReference type="SAM" id="MobiDB-lite"/>
    </source>
</evidence>
<evidence type="ECO:0000256" key="7">
    <source>
        <dbReference type="ARBA" id="ARBA00047899"/>
    </source>
</evidence>
<keyword evidence="14" id="KW-1185">Reference proteome</keyword>
<dbReference type="PANTHER" id="PTHR24346">
    <property type="entry name" value="MAP/MICROTUBULE AFFINITY-REGULATING KINASE"/>
    <property type="match status" value="1"/>
</dbReference>
<evidence type="ECO:0000256" key="1">
    <source>
        <dbReference type="ARBA" id="ARBA00012513"/>
    </source>
</evidence>
<proteinExistence type="predicted"/>
<evidence type="ECO:0000259" key="12">
    <source>
        <dbReference type="PROSITE" id="PS50011"/>
    </source>
</evidence>
<feature type="compositionally biased region" description="Polar residues" evidence="11">
    <location>
        <begin position="145"/>
        <end position="176"/>
    </location>
</feature>
<evidence type="ECO:0000256" key="9">
    <source>
        <dbReference type="ARBA" id="ARBA00078109"/>
    </source>
</evidence>
<dbReference type="InterPro" id="IPR000719">
    <property type="entry name" value="Prot_kinase_dom"/>
</dbReference>
<feature type="region of interest" description="Disordered" evidence="11">
    <location>
        <begin position="415"/>
        <end position="447"/>
    </location>
</feature>
<dbReference type="SMART" id="SM00220">
    <property type="entry name" value="S_TKc"/>
    <property type="match status" value="1"/>
</dbReference>
<evidence type="ECO:0000256" key="2">
    <source>
        <dbReference type="ARBA" id="ARBA00022527"/>
    </source>
</evidence>